<protein>
    <submittedName>
        <fullName evidence="1">HEAT repeat domain-containing protein</fullName>
    </submittedName>
</protein>
<comment type="caution">
    <text evidence="1">The sequence shown here is derived from an EMBL/GenBank/DDBJ whole genome shotgun (WGS) entry which is preliminary data.</text>
</comment>
<dbReference type="RefSeq" id="WP_165267585.1">
    <property type="nucleotide sequence ID" value="NZ_JAALLS010000007.1"/>
</dbReference>
<dbReference type="AlphaFoldDB" id="A0A6M1T696"/>
<reference evidence="1 2" key="1">
    <citation type="submission" date="2020-02" db="EMBL/GenBank/DDBJ databases">
        <title>Aliifodinibius halophilus 2W32, complete genome.</title>
        <authorList>
            <person name="Li Y."/>
            <person name="Wu S."/>
        </authorList>
    </citation>
    <scope>NUCLEOTIDE SEQUENCE [LARGE SCALE GENOMIC DNA]</scope>
    <source>
        <strain evidence="1 2">2W32</strain>
    </source>
</reference>
<gene>
    <name evidence="1" type="ORF">G3569_07290</name>
</gene>
<name>A0A6M1T696_9BACT</name>
<organism evidence="1 2">
    <name type="scientific">Fodinibius halophilus</name>
    <dbReference type="NCBI Taxonomy" id="1736908"/>
    <lineage>
        <taxon>Bacteria</taxon>
        <taxon>Pseudomonadati</taxon>
        <taxon>Balneolota</taxon>
        <taxon>Balneolia</taxon>
        <taxon>Balneolales</taxon>
        <taxon>Balneolaceae</taxon>
        <taxon>Fodinibius</taxon>
    </lineage>
</organism>
<dbReference type="EMBL" id="JAALLS010000007">
    <property type="protein sequence ID" value="NGP88153.1"/>
    <property type="molecule type" value="Genomic_DNA"/>
</dbReference>
<dbReference type="SUPFAM" id="SSF48371">
    <property type="entry name" value="ARM repeat"/>
    <property type="match status" value="1"/>
</dbReference>
<dbReference type="InterPro" id="IPR016024">
    <property type="entry name" value="ARM-type_fold"/>
</dbReference>
<dbReference type="Gene3D" id="1.25.10.10">
    <property type="entry name" value="Leucine-rich Repeat Variant"/>
    <property type="match status" value="1"/>
</dbReference>
<keyword evidence="2" id="KW-1185">Reference proteome</keyword>
<evidence type="ECO:0000313" key="2">
    <source>
        <dbReference type="Proteomes" id="UP000479132"/>
    </source>
</evidence>
<sequence>MINEQYIELITAYIDDSITSEQRVRLNDLIDKGEIDIDIKQMEATYKKMGQLPAPEPSDQMREAFYDMIGNEKEQQVPQKSNTWINRIEELFAPKKVPRMAFFTVIFLVGMFTGNLLTPFQDYQQQMDQLSGEVSKMRQVMMMSLLDNQSSSERLKAVNISTDIQTADKRVVTALLKTLNNDSNVNVRLASIQALLHHAENPRVRRGLIRSISRQTSPQIQVALADAMLALQETQSVDELQKLLQQNELDSTVRDKLKNTIAALS</sequence>
<proteinExistence type="predicted"/>
<evidence type="ECO:0000313" key="1">
    <source>
        <dbReference type="EMBL" id="NGP88153.1"/>
    </source>
</evidence>
<dbReference type="Proteomes" id="UP000479132">
    <property type="component" value="Unassembled WGS sequence"/>
</dbReference>
<dbReference type="InterPro" id="IPR011989">
    <property type="entry name" value="ARM-like"/>
</dbReference>
<accession>A0A6M1T696</accession>